<feature type="compositionally biased region" description="Polar residues" evidence="1">
    <location>
        <begin position="447"/>
        <end position="461"/>
    </location>
</feature>
<feature type="signal peptide" evidence="2">
    <location>
        <begin position="1"/>
        <end position="16"/>
    </location>
</feature>
<proteinExistence type="predicted"/>
<name>A0AAN8WQW4_HALRR</name>
<keyword evidence="4" id="KW-1185">Reference proteome</keyword>
<gene>
    <name evidence="3" type="ORF">SK128_003374</name>
</gene>
<feature type="compositionally biased region" description="Polar residues" evidence="1">
    <location>
        <begin position="197"/>
        <end position="375"/>
    </location>
</feature>
<feature type="compositionally biased region" description="Polar residues" evidence="1">
    <location>
        <begin position="402"/>
        <end position="411"/>
    </location>
</feature>
<feature type="chain" id="PRO_5042947225" evidence="2">
    <location>
        <begin position="17"/>
        <end position="822"/>
    </location>
</feature>
<organism evidence="3 4">
    <name type="scientific">Halocaridina rubra</name>
    <name type="common">Hawaiian red shrimp</name>
    <dbReference type="NCBI Taxonomy" id="373956"/>
    <lineage>
        <taxon>Eukaryota</taxon>
        <taxon>Metazoa</taxon>
        <taxon>Ecdysozoa</taxon>
        <taxon>Arthropoda</taxon>
        <taxon>Crustacea</taxon>
        <taxon>Multicrustacea</taxon>
        <taxon>Malacostraca</taxon>
        <taxon>Eumalacostraca</taxon>
        <taxon>Eucarida</taxon>
        <taxon>Decapoda</taxon>
        <taxon>Pleocyemata</taxon>
        <taxon>Caridea</taxon>
        <taxon>Atyoidea</taxon>
        <taxon>Atyidae</taxon>
        <taxon>Halocaridina</taxon>
    </lineage>
</organism>
<reference evidence="3 4" key="1">
    <citation type="submission" date="2023-11" db="EMBL/GenBank/DDBJ databases">
        <title>Halocaridina rubra genome assembly.</title>
        <authorList>
            <person name="Smith C."/>
        </authorList>
    </citation>
    <scope>NUCLEOTIDE SEQUENCE [LARGE SCALE GENOMIC DNA]</scope>
    <source>
        <strain evidence="3">EP-1</strain>
        <tissue evidence="3">Whole</tissue>
    </source>
</reference>
<sequence length="822" mass="87959">MWTLVIMLLAIQSVFSIGDRTMQMKCKSMPRQQMRLMKMKAPMKFMLQTLNKMKQMCKSAMMKGAGAKGSSSGYGPMHKGVGPGKGMTLTAPGMAYMPPQMAQSYGASPMAPQSIYGPSNAPTQTYGFPPTMSQGYGMPSGSQFQNYGMLSNTPSQNNGSPQNIQSQGYFSPSSAPALSYGSHQNALPQNYGPPPSSSSQNYGPPGMQSQSLARPSQNYGSPIMSSQNYGSPLSPSQGFTLPSGSPSQNYGFPSLSSQSYGAPSPQSQNQNYGSLTQPSKNIGLPISTQSQGYGPSSAPSQSYGPPRAPSQNFGPSPNVKSQSFSPPNAPAQNYASLQLQTYGSPSNPPTANGGASLNAPSQNYAFPSNVPSQSYGPVSPTSGTPQGPSSNSYGSTQSSSGNLGQTPTTAVPQYKPPLLQNYNTPEVPTPLLSYSFPIQAPVQGLSGTAQTPSFPAPSLQNYGVPPLPSNNNQALQGNNFETPTQAPQVHTNTFRLPASVLSISYELPLQPHSSYQPTTRPAINVYDLPDAFNSFHSLSVAPSNLHASAGGKDTTANSYQSSVSDTPKDYEPPINNPSTAISPLENSNIYNVPIQEYSDQTQSYSSADSQNPSPNNSENYQTSPLSDNYQTTVSAPPTQYESPTSDLSDIFLIPESAEMPDIYLAREISGASNAHQTKGSESDMEVMRARPSNPKGTYDTTPNPDSHNSELAKIPDNIRIEDFVPPDRNLTETPPSTDPVPDKIQSRSFQVMEEVDEVTPSYPTSLHSNDPEHFNPSNTFRARSSDPLDGYSLGKPIFPEHKIAWSFSYGFMKGKPTYSISF</sequence>
<evidence type="ECO:0000313" key="4">
    <source>
        <dbReference type="Proteomes" id="UP001381693"/>
    </source>
</evidence>
<feature type="compositionally biased region" description="Polar residues" evidence="1">
    <location>
        <begin position="576"/>
        <end position="586"/>
    </location>
</feature>
<feature type="compositionally biased region" description="Basic and acidic residues" evidence="1">
    <location>
        <begin position="678"/>
        <end position="688"/>
    </location>
</feature>
<feature type="region of interest" description="Disordered" evidence="1">
    <location>
        <begin position="671"/>
        <end position="716"/>
    </location>
</feature>
<accession>A0AAN8WQW4</accession>
<evidence type="ECO:0000313" key="3">
    <source>
        <dbReference type="EMBL" id="KAK7067333.1"/>
    </source>
</evidence>
<feature type="compositionally biased region" description="Polar residues" evidence="1">
    <location>
        <begin position="554"/>
        <end position="565"/>
    </location>
</feature>
<feature type="region of interest" description="Disordered" evidence="1">
    <location>
        <begin position="447"/>
        <end position="485"/>
    </location>
</feature>
<feature type="region of interest" description="Disordered" evidence="1">
    <location>
        <begin position="599"/>
        <end position="645"/>
    </location>
</feature>
<feature type="compositionally biased region" description="Polar residues" evidence="1">
    <location>
        <begin position="116"/>
        <end position="188"/>
    </location>
</feature>
<dbReference type="AlphaFoldDB" id="A0AAN8WQW4"/>
<keyword evidence="2" id="KW-0732">Signal</keyword>
<evidence type="ECO:0000256" key="2">
    <source>
        <dbReference type="SAM" id="SignalP"/>
    </source>
</evidence>
<evidence type="ECO:0000256" key="1">
    <source>
        <dbReference type="SAM" id="MobiDB-lite"/>
    </source>
</evidence>
<feature type="compositionally biased region" description="Low complexity" evidence="1">
    <location>
        <begin position="376"/>
        <end position="401"/>
    </location>
</feature>
<feature type="compositionally biased region" description="Polar residues" evidence="1">
    <location>
        <begin position="469"/>
        <end position="485"/>
    </location>
</feature>
<dbReference type="EMBL" id="JAXCGZ010018876">
    <property type="protein sequence ID" value="KAK7067333.1"/>
    <property type="molecule type" value="Genomic_DNA"/>
</dbReference>
<feature type="region of interest" description="Disordered" evidence="1">
    <location>
        <begin position="546"/>
        <end position="586"/>
    </location>
</feature>
<feature type="region of interest" description="Disordered" evidence="1">
    <location>
        <begin position="116"/>
        <end position="422"/>
    </location>
</feature>
<comment type="caution">
    <text evidence="3">The sequence shown here is derived from an EMBL/GenBank/DDBJ whole genome shotgun (WGS) entry which is preliminary data.</text>
</comment>
<dbReference type="Proteomes" id="UP001381693">
    <property type="component" value="Unassembled WGS sequence"/>
</dbReference>
<feature type="compositionally biased region" description="Polar residues" evidence="1">
    <location>
        <begin position="694"/>
        <end position="706"/>
    </location>
</feature>
<protein>
    <submittedName>
        <fullName evidence="3">Uncharacterized protein</fullName>
    </submittedName>
</protein>